<accession>A0A085WWV0</accession>
<name>A0A085WWV0_9BACT</name>
<reference evidence="2 3" key="1">
    <citation type="submission" date="2014-04" db="EMBL/GenBank/DDBJ databases">
        <title>Genome assembly of Hyalangium minutum DSM 14724.</title>
        <authorList>
            <person name="Sharma G."/>
            <person name="Subramanian S."/>
        </authorList>
    </citation>
    <scope>NUCLEOTIDE SEQUENCE [LARGE SCALE GENOMIC DNA]</scope>
    <source>
        <strain evidence="2 3">DSM 14724</strain>
    </source>
</reference>
<sequence length="393" mass="42105">MMLRRAVVASLALTASCAPVQKKDGAAAVQDTVRVSNQHPFDTAVCQSAQPVQLPQPVNPDILLGALSALRPQVMECLVPPTSRGEAKSTRVVVKARVSDQGGQYTVSGENLSPEGQACVQKAVEARVPLTVSPKGAAAVTAEAEFSHEQGRSLAVTLGGDAGSDYSGAVRLGQPQWCDCYASFTTQVPPTLMAHVQVAQGQTTPTVTFDPVTTPEGTALATCLQQKMAALPVKAPTEEMRFSRRFIHFNSLATEPSTDPLTEQRFLQNELVRQQRAADSTLWFGARDSASEAYDAAVMKFQKSKDKKLMPELIAKCDQVVEADAKWAAAVEAQHKADQQSLVIAQELKVKDAAAWTAAEASVQQAVTNSQEELSRAQKRVATDREACSKMKG</sequence>
<dbReference type="AlphaFoldDB" id="A0A085WWV0"/>
<feature type="compositionally biased region" description="Basic and acidic residues" evidence="1">
    <location>
        <begin position="373"/>
        <end position="393"/>
    </location>
</feature>
<keyword evidence="3" id="KW-1185">Reference proteome</keyword>
<evidence type="ECO:0000256" key="1">
    <source>
        <dbReference type="SAM" id="MobiDB-lite"/>
    </source>
</evidence>
<dbReference type="PROSITE" id="PS51257">
    <property type="entry name" value="PROKAR_LIPOPROTEIN"/>
    <property type="match status" value="1"/>
</dbReference>
<proteinExistence type="predicted"/>
<organism evidence="2 3">
    <name type="scientific">Hyalangium minutum</name>
    <dbReference type="NCBI Taxonomy" id="394096"/>
    <lineage>
        <taxon>Bacteria</taxon>
        <taxon>Pseudomonadati</taxon>
        <taxon>Myxococcota</taxon>
        <taxon>Myxococcia</taxon>
        <taxon>Myxococcales</taxon>
        <taxon>Cystobacterineae</taxon>
        <taxon>Archangiaceae</taxon>
        <taxon>Hyalangium</taxon>
    </lineage>
</organism>
<evidence type="ECO:0008006" key="4">
    <source>
        <dbReference type="Google" id="ProtNLM"/>
    </source>
</evidence>
<dbReference type="OrthoDB" id="5524969at2"/>
<feature type="region of interest" description="Disordered" evidence="1">
    <location>
        <begin position="367"/>
        <end position="393"/>
    </location>
</feature>
<dbReference type="STRING" id="394096.DB31_0424"/>
<evidence type="ECO:0000313" key="3">
    <source>
        <dbReference type="Proteomes" id="UP000028725"/>
    </source>
</evidence>
<dbReference type="EMBL" id="JMCB01000001">
    <property type="protein sequence ID" value="KFE72163.1"/>
    <property type="molecule type" value="Genomic_DNA"/>
</dbReference>
<gene>
    <name evidence="2" type="ORF">DB31_0424</name>
</gene>
<comment type="caution">
    <text evidence="2">The sequence shown here is derived from an EMBL/GenBank/DDBJ whole genome shotgun (WGS) entry which is preliminary data.</text>
</comment>
<dbReference type="Proteomes" id="UP000028725">
    <property type="component" value="Unassembled WGS sequence"/>
</dbReference>
<evidence type="ECO:0000313" key="2">
    <source>
        <dbReference type="EMBL" id="KFE72163.1"/>
    </source>
</evidence>
<protein>
    <recommendedName>
        <fullName evidence="4">Lipoprotein</fullName>
    </recommendedName>
</protein>